<keyword evidence="8" id="KW-0479">Metal-binding</keyword>
<evidence type="ECO:0000256" key="5">
    <source>
        <dbReference type="ARBA" id="ARBA00012158"/>
    </source>
</evidence>
<dbReference type="GO" id="GO:0005634">
    <property type="term" value="C:nucleus"/>
    <property type="evidence" value="ECO:0007669"/>
    <property type="project" value="TreeGrafter"/>
</dbReference>
<dbReference type="SUPFAM" id="SSF49785">
    <property type="entry name" value="Galactose-binding domain-like"/>
    <property type="match status" value="1"/>
</dbReference>
<gene>
    <name evidence="16" type="ORF">HICCMSTLAB_LOCUS4714</name>
</gene>
<comment type="subcellular location">
    <subcellularLocation>
        <location evidence="3">Cytoplasm</location>
    </subcellularLocation>
</comment>
<comment type="similarity">
    <text evidence="4 13">Belongs to the transglutaminase-like superfamily. PNGase family.</text>
</comment>
<dbReference type="GO" id="GO:0005829">
    <property type="term" value="C:cytosol"/>
    <property type="evidence" value="ECO:0007669"/>
    <property type="project" value="TreeGrafter"/>
</dbReference>
<evidence type="ECO:0000256" key="1">
    <source>
        <dbReference type="ARBA" id="ARBA00001650"/>
    </source>
</evidence>
<dbReference type="Gene3D" id="3.10.620.30">
    <property type="match status" value="1"/>
</dbReference>
<dbReference type="PROSITE" id="PS51398">
    <property type="entry name" value="PAW"/>
    <property type="match status" value="1"/>
</dbReference>
<feature type="region of interest" description="Disordered" evidence="14">
    <location>
        <begin position="107"/>
        <end position="133"/>
    </location>
</feature>
<dbReference type="InterPro" id="IPR018997">
    <property type="entry name" value="PUB_domain"/>
</dbReference>
<dbReference type="EC" id="3.5.1.52" evidence="5"/>
<evidence type="ECO:0000256" key="11">
    <source>
        <dbReference type="ARBA" id="ARBA00024870"/>
    </source>
</evidence>
<evidence type="ECO:0000313" key="17">
    <source>
        <dbReference type="Proteomes" id="UP000786811"/>
    </source>
</evidence>
<feature type="compositionally biased region" description="Low complexity" evidence="14">
    <location>
        <begin position="107"/>
        <end position="126"/>
    </location>
</feature>
<comment type="caution">
    <text evidence="16">The sequence shown here is derived from an EMBL/GenBank/DDBJ whole genome shotgun (WGS) entry which is preliminary data.</text>
</comment>
<feature type="domain" description="PAW" evidence="15">
    <location>
        <begin position="455"/>
        <end position="658"/>
    </location>
</feature>
<dbReference type="GO" id="GO:0006516">
    <property type="term" value="P:glycoprotein catabolic process"/>
    <property type="evidence" value="ECO:0007669"/>
    <property type="project" value="InterPro"/>
</dbReference>
<evidence type="ECO:0000256" key="14">
    <source>
        <dbReference type="SAM" id="MobiDB-lite"/>
    </source>
</evidence>
<evidence type="ECO:0000256" key="8">
    <source>
        <dbReference type="ARBA" id="ARBA00022723"/>
    </source>
</evidence>
<dbReference type="EMBL" id="CAJNRD030001119">
    <property type="protein sequence ID" value="CAG5088108.1"/>
    <property type="molecule type" value="Genomic_DNA"/>
</dbReference>
<dbReference type="GO" id="GO:0000224">
    <property type="term" value="F:peptide-N4-(N-acetyl-beta-glucosaminyl)asparagine amidase activity"/>
    <property type="evidence" value="ECO:0007669"/>
    <property type="project" value="UniProtKB-EC"/>
</dbReference>
<dbReference type="Pfam" id="PF04721">
    <property type="entry name" value="PAW"/>
    <property type="match status" value="1"/>
</dbReference>
<evidence type="ECO:0000259" key="15">
    <source>
        <dbReference type="PROSITE" id="PS51398"/>
    </source>
</evidence>
<proteinExistence type="inferred from homology"/>
<organism evidence="16 17">
    <name type="scientific">Cotesia congregata</name>
    <name type="common">Parasitoid wasp</name>
    <name type="synonym">Apanteles congregatus</name>
    <dbReference type="NCBI Taxonomy" id="51543"/>
    <lineage>
        <taxon>Eukaryota</taxon>
        <taxon>Metazoa</taxon>
        <taxon>Ecdysozoa</taxon>
        <taxon>Arthropoda</taxon>
        <taxon>Hexapoda</taxon>
        <taxon>Insecta</taxon>
        <taxon>Pterygota</taxon>
        <taxon>Neoptera</taxon>
        <taxon>Endopterygota</taxon>
        <taxon>Hymenoptera</taxon>
        <taxon>Apocrita</taxon>
        <taxon>Ichneumonoidea</taxon>
        <taxon>Braconidae</taxon>
        <taxon>Microgastrinae</taxon>
        <taxon>Cotesia</taxon>
    </lineage>
</organism>
<comment type="function">
    <text evidence="11">Specifically deglycosylates the denatured form of N-linked glycoproteins in the cytoplasm and assists their proteasome-mediated degradation. Cleaves the beta-aspartyl-glucosamine (GlcNAc) of the glycan and the amide side chain of Asn, converting Asn to Asp. Prefers proteins containing high-mannose over those bearing complex type oligosaccharides. Can recognize misfolded proteins in the endoplasmic reticulum that are exported to the cytosol to be destroyed and deglycosylate them, while it has no activity toward native proteins. Deglycosylation is a prerequisite for subsequent proteasome-mediated degradation of some, but not all, misfolded glycoproteins.</text>
</comment>
<evidence type="ECO:0000256" key="12">
    <source>
        <dbReference type="ARBA" id="ARBA00032901"/>
    </source>
</evidence>
<dbReference type="Pfam" id="PF09409">
    <property type="entry name" value="PUB"/>
    <property type="match status" value="1"/>
</dbReference>
<dbReference type="InterPro" id="IPR050883">
    <property type="entry name" value="PNGase"/>
</dbReference>
<dbReference type="Gene3D" id="1.20.58.2190">
    <property type="match status" value="1"/>
</dbReference>
<evidence type="ECO:0000256" key="10">
    <source>
        <dbReference type="ARBA" id="ARBA00022833"/>
    </source>
</evidence>
<dbReference type="SMART" id="SM00580">
    <property type="entry name" value="PUG"/>
    <property type="match status" value="1"/>
</dbReference>
<evidence type="ECO:0000256" key="2">
    <source>
        <dbReference type="ARBA" id="ARBA00001947"/>
    </source>
</evidence>
<dbReference type="InterPro" id="IPR036339">
    <property type="entry name" value="PUB-like_dom_sf"/>
</dbReference>
<evidence type="ECO:0000256" key="4">
    <source>
        <dbReference type="ARBA" id="ARBA00009390"/>
    </source>
</evidence>
<dbReference type="SUPFAM" id="SSF54001">
    <property type="entry name" value="Cysteine proteinases"/>
    <property type="match status" value="1"/>
</dbReference>
<dbReference type="InterPro" id="IPR038680">
    <property type="entry name" value="PAW_sf"/>
</dbReference>
<feature type="compositionally biased region" description="Polar residues" evidence="14">
    <location>
        <begin position="198"/>
        <end position="211"/>
    </location>
</feature>
<dbReference type="SUPFAM" id="SSF143503">
    <property type="entry name" value="PUG domain-like"/>
    <property type="match status" value="1"/>
</dbReference>
<feature type="compositionally biased region" description="Low complexity" evidence="14">
    <location>
        <begin position="181"/>
        <end position="190"/>
    </location>
</feature>
<keyword evidence="17" id="KW-1185">Reference proteome</keyword>
<dbReference type="Proteomes" id="UP000786811">
    <property type="component" value="Unassembled WGS sequence"/>
</dbReference>
<dbReference type="Pfam" id="PF01841">
    <property type="entry name" value="Transglut_core"/>
    <property type="match status" value="1"/>
</dbReference>
<sequence length="659" mass="76275">MSNNLEYCLSMLEENDIKIQQSALKILCELCDNIIKYPEEDKYRRIRIGNPSITDKLLPASGAIECLFELGFIEDGEFFSLPKNSPLSQLQRGQKLLWELRNKVMSGTKGSTSTSGSSPASKSTGAKPKDLKQSNNFLQTITSTFQEALRYENKELQEYTKHFVPIDRLQLEAIKKMRAFQQQQQQQQQQQKRKKNPLGNSQSEDQINKNNSIECEPTIEDLLLSELVHWFKNEFFSWMNSPTCRFCSDACQFNRNEFRNDPRVSRVEIHKCKSCEAEEEFPRYTDPKILLTTRKGRCGEWANAFTLICRSLGYDTRIVYDKTDHVWSEVWSMSENRWIHVDPCEDVLDKPLLYERGWKKKLSYIIAYSRDEVQDVTWRYTRDPDVMKRRILTSESSLLSLILRLNEERFRSSGPEYSEARKKFVVKRRLMELAELLPAPPGTVKLGDGNNDNNEYGGRVSGDVAWRLARGELSETHEPYVWKMSSSESKKFILKYIITKDIYQICDETDKIINTKEGWSSGVNKCEGGIFRNTERDWKMVYLARSSGNEIGKVTWSIELPNEVDIELFELRAAVATFNNANIHWTIEGINNDNVIVLPVDDCKYYKTNQLQARKINVTVKLLGGTGDVSWQHAQLFRQSIDAAEDYSLQICITLKHTT</sequence>
<evidence type="ECO:0000313" key="16">
    <source>
        <dbReference type="EMBL" id="CAG5088108.1"/>
    </source>
</evidence>
<dbReference type="Gene3D" id="2.20.25.10">
    <property type="match status" value="1"/>
</dbReference>
<dbReference type="AlphaFoldDB" id="A0A8J2H962"/>
<dbReference type="OrthoDB" id="409136at2759"/>
<reference evidence="16" key="1">
    <citation type="submission" date="2021-04" db="EMBL/GenBank/DDBJ databases">
        <authorList>
            <person name="Chebbi M.A.C M."/>
        </authorList>
    </citation>
    <scope>NUCLEOTIDE SEQUENCE</scope>
</reference>
<protein>
    <recommendedName>
        <fullName evidence="6">Peptide-N(4)-(N-acetyl-beta-glucosaminyl)asparagine amidase</fullName>
        <ecNumber evidence="5">3.5.1.52</ecNumber>
    </recommendedName>
    <alternativeName>
        <fullName evidence="12">Peptide:N-glycanase</fullName>
    </alternativeName>
</protein>
<dbReference type="InterPro" id="IPR038765">
    <property type="entry name" value="Papain-like_cys_pep_sf"/>
</dbReference>
<dbReference type="Gene3D" id="2.60.120.1020">
    <property type="entry name" value="Peptide N glycanase, PAW domain"/>
    <property type="match status" value="1"/>
</dbReference>
<keyword evidence="10" id="KW-0862">Zinc</keyword>
<comment type="cofactor">
    <cofactor evidence="2">
        <name>Zn(2+)</name>
        <dbReference type="ChEBI" id="CHEBI:29105"/>
    </cofactor>
</comment>
<dbReference type="InterPro" id="IPR002931">
    <property type="entry name" value="Transglutaminase-like"/>
</dbReference>
<dbReference type="SMART" id="SM00460">
    <property type="entry name" value="TGc"/>
    <property type="match status" value="1"/>
</dbReference>
<comment type="catalytic activity">
    <reaction evidence="1">
        <text>Hydrolysis of an N(4)-(acetyl-beta-D-glucosaminyl)asparagine residue in which the glucosamine residue may be further glycosylated, to yield a (substituted) N-acetyl-beta-D-glucosaminylamine and a peptide containing an aspartate residue.</text>
        <dbReference type="EC" id="3.5.1.52"/>
    </reaction>
</comment>
<evidence type="ECO:0000256" key="9">
    <source>
        <dbReference type="ARBA" id="ARBA00022801"/>
    </source>
</evidence>
<accession>A0A8J2H962</accession>
<dbReference type="PANTHER" id="PTHR12143">
    <property type="entry name" value="PEPTIDE N-GLYCANASE PNGASE -RELATED"/>
    <property type="match status" value="1"/>
</dbReference>
<keyword evidence="7" id="KW-0963">Cytoplasm</keyword>
<dbReference type="InterPro" id="IPR006588">
    <property type="entry name" value="Peptide_N_glycanase_PAW_dom"/>
</dbReference>
<dbReference type="InterPro" id="IPR008979">
    <property type="entry name" value="Galactose-bd-like_sf"/>
</dbReference>
<evidence type="ECO:0000256" key="6">
    <source>
        <dbReference type="ARBA" id="ARBA00018546"/>
    </source>
</evidence>
<evidence type="ECO:0000256" key="7">
    <source>
        <dbReference type="ARBA" id="ARBA00022490"/>
    </source>
</evidence>
<evidence type="ECO:0000256" key="3">
    <source>
        <dbReference type="ARBA" id="ARBA00004496"/>
    </source>
</evidence>
<evidence type="ECO:0000256" key="13">
    <source>
        <dbReference type="PROSITE-ProRule" id="PRU00731"/>
    </source>
</evidence>
<keyword evidence="9" id="KW-0378">Hydrolase</keyword>
<feature type="region of interest" description="Disordered" evidence="14">
    <location>
        <begin position="180"/>
        <end position="211"/>
    </location>
</feature>
<dbReference type="PANTHER" id="PTHR12143:SF19">
    <property type="entry name" value="PEPTIDE-N(4)-(N-ACETYL-BETA-GLUCOSAMINYL)ASPARAGINE AMIDASE"/>
    <property type="match status" value="1"/>
</dbReference>
<dbReference type="GO" id="GO:0046872">
    <property type="term" value="F:metal ion binding"/>
    <property type="evidence" value="ECO:0007669"/>
    <property type="project" value="UniProtKB-KW"/>
</dbReference>
<name>A0A8J2H962_COTCN</name>